<dbReference type="PROSITE" id="PS50283">
    <property type="entry name" value="NA_SOLUT_SYMP_3"/>
    <property type="match status" value="1"/>
</dbReference>
<keyword evidence="8" id="KW-0915">Sodium</keyword>
<dbReference type="GeneID" id="8738729"/>
<organism evidence="14 15">
    <name type="scientific">Archaeoglobus profundus (strain DSM 5631 / JCM 9629 / NBRC 100127 / Av18)</name>
    <dbReference type="NCBI Taxonomy" id="572546"/>
    <lineage>
        <taxon>Archaea</taxon>
        <taxon>Methanobacteriati</taxon>
        <taxon>Methanobacteriota</taxon>
        <taxon>Archaeoglobi</taxon>
        <taxon>Archaeoglobales</taxon>
        <taxon>Archaeoglobaceae</taxon>
        <taxon>Archaeoglobus</taxon>
    </lineage>
</organism>
<evidence type="ECO:0000256" key="9">
    <source>
        <dbReference type="ARBA" id="ARBA00023065"/>
    </source>
</evidence>
<dbReference type="CDD" id="cd10322">
    <property type="entry name" value="SLC5sbd"/>
    <property type="match status" value="1"/>
</dbReference>
<evidence type="ECO:0000256" key="8">
    <source>
        <dbReference type="ARBA" id="ARBA00023053"/>
    </source>
</evidence>
<keyword evidence="7 13" id="KW-1133">Transmembrane helix</keyword>
<sequence>MMLLAVIIYMIIGTLISLYARRGITTQEDYFLANRRLGGIISALTYASTTYSAFMMVGLVGLAYATGVGSAGFELMYLVGTLFLLSYYSPKFWKLGREKGYVSPCEVFEDRYGKSVATLSAILALIALIPYTSIQIIGSAYLLQIDYTVATLIVAFVIAFWAFLGGMRSVAITDAIQGIFMISVAIIAVIWTAKNIAVGIPESASFPNEFWTPLRFASLTVPWFFFALTNPQVSQRMFVPKDEKALKNMVILFGAFGLIYTVLVTILGLFLRMGTEIGTFPYVSYRDKVTPTLLTMMPEPLAIAVALSIIMASVTTANSIVLTLSSMILRDVVGEREKVALGRMFVVALTLALIIFAIQKPGYIVELAVLSSTILLCQLPLILGVFHFKIGGKMTGLATLIAGFTTAIVLSLMKVSWTSIAVFVVSFAVFFLIGAIEKAKSS</sequence>
<keyword evidence="4" id="KW-1003">Cell membrane</keyword>
<dbReference type="HOGENOM" id="CLU_018808_15_0_2"/>
<reference evidence="14 15" key="1">
    <citation type="journal article" date="2010" name="Stand. Genomic Sci.">
        <title>Complete genome sequence of Archaeoglobus profundus type strain (AV18).</title>
        <authorList>
            <person name="von Jan M."/>
            <person name="Lapidus A."/>
            <person name="Del Rio T.G."/>
            <person name="Copeland A."/>
            <person name="Tice H."/>
            <person name="Cheng J.F."/>
            <person name="Lucas S."/>
            <person name="Chen F."/>
            <person name="Nolan M."/>
            <person name="Goodwin L."/>
            <person name="Han C."/>
            <person name="Pitluck S."/>
            <person name="Liolios K."/>
            <person name="Ivanova N."/>
            <person name="Mavromatis K."/>
            <person name="Ovchinnikova G."/>
            <person name="Chertkov O."/>
            <person name="Pati A."/>
            <person name="Chen A."/>
            <person name="Palaniappan K."/>
            <person name="Land M."/>
            <person name="Hauser L."/>
            <person name="Chang Y.J."/>
            <person name="Jeffries C.D."/>
            <person name="Saunders E."/>
            <person name="Brettin T."/>
            <person name="Detter J.C."/>
            <person name="Chain P."/>
            <person name="Eichinger K."/>
            <person name="Huber H."/>
            <person name="Spring S."/>
            <person name="Rohde M."/>
            <person name="Goker M."/>
            <person name="Wirth R."/>
            <person name="Woyke T."/>
            <person name="Bristow J."/>
            <person name="Eisen J.A."/>
            <person name="Markowitz V."/>
            <person name="Hugenholtz P."/>
            <person name="Kyrpides N.C."/>
            <person name="Klenk H.P."/>
        </authorList>
    </citation>
    <scope>NUCLEOTIDE SEQUENCE [LARGE SCALE GENOMIC DNA]</scope>
    <source>
        <strain evidence="15">DSM 5631 / JCM 9629 / NBRC 100127 / Av18</strain>
    </source>
</reference>
<keyword evidence="11" id="KW-0739">Sodium transport</keyword>
<dbReference type="InterPro" id="IPR001734">
    <property type="entry name" value="Na/solute_symporter"/>
</dbReference>
<keyword evidence="6" id="KW-0769">Symport</keyword>
<dbReference type="GO" id="GO:0006814">
    <property type="term" value="P:sodium ion transport"/>
    <property type="evidence" value="ECO:0007669"/>
    <property type="project" value="UniProtKB-KW"/>
</dbReference>
<dbReference type="EMBL" id="CP001857">
    <property type="protein sequence ID" value="ADB57159.1"/>
    <property type="molecule type" value="Genomic_DNA"/>
</dbReference>
<feature type="transmembrane region" description="Helical" evidence="13">
    <location>
        <begin position="44"/>
        <end position="65"/>
    </location>
</feature>
<dbReference type="PANTHER" id="PTHR48086">
    <property type="entry name" value="SODIUM/PROLINE SYMPORTER-RELATED"/>
    <property type="match status" value="1"/>
</dbReference>
<keyword evidence="15" id="KW-1185">Reference proteome</keyword>
<evidence type="ECO:0000256" key="3">
    <source>
        <dbReference type="ARBA" id="ARBA00022448"/>
    </source>
</evidence>
<feature type="transmembrane region" description="Helical" evidence="13">
    <location>
        <begin position="419"/>
        <end position="436"/>
    </location>
</feature>
<dbReference type="PaxDb" id="572546-Arcpr_0083"/>
<dbReference type="eggNOG" id="arCOG01316">
    <property type="taxonomic scope" value="Archaea"/>
</dbReference>
<feature type="transmembrane region" description="Helical" evidence="13">
    <location>
        <begin position="71"/>
        <end position="89"/>
    </location>
</feature>
<evidence type="ECO:0000256" key="10">
    <source>
        <dbReference type="ARBA" id="ARBA00023136"/>
    </source>
</evidence>
<accession>D2RFT4</accession>
<feature type="transmembrane region" description="Helical" evidence="13">
    <location>
        <begin position="6"/>
        <end position="24"/>
    </location>
</feature>
<evidence type="ECO:0000256" key="7">
    <source>
        <dbReference type="ARBA" id="ARBA00022989"/>
    </source>
</evidence>
<feature type="transmembrane region" description="Helical" evidence="13">
    <location>
        <begin position="179"/>
        <end position="198"/>
    </location>
</feature>
<comment type="similarity">
    <text evidence="2 12">Belongs to the sodium:solute symporter (SSF) (TC 2.A.21) family.</text>
</comment>
<keyword evidence="10 13" id="KW-0472">Membrane</keyword>
<proteinExistence type="inferred from homology"/>
<evidence type="ECO:0000313" key="15">
    <source>
        <dbReference type="Proteomes" id="UP000001901"/>
    </source>
</evidence>
<evidence type="ECO:0000256" key="11">
    <source>
        <dbReference type="ARBA" id="ARBA00023201"/>
    </source>
</evidence>
<keyword evidence="9" id="KW-0406">Ion transport</keyword>
<gene>
    <name evidence="14" type="ordered locus">Arcpr_0083</name>
</gene>
<feature type="transmembrane region" description="Helical" evidence="13">
    <location>
        <begin position="249"/>
        <end position="271"/>
    </location>
</feature>
<keyword evidence="5 13" id="KW-0812">Transmembrane</keyword>
<feature type="transmembrane region" description="Helical" evidence="13">
    <location>
        <begin position="210"/>
        <end position="228"/>
    </location>
</feature>
<dbReference type="InterPro" id="IPR038377">
    <property type="entry name" value="Na/Glc_symporter_sf"/>
</dbReference>
<protein>
    <submittedName>
        <fullName evidence="14">Na+/solute symporter</fullName>
    </submittedName>
</protein>
<feature type="transmembrane region" description="Helical" evidence="13">
    <location>
        <begin position="364"/>
        <end position="388"/>
    </location>
</feature>
<keyword evidence="3" id="KW-0813">Transport</keyword>
<feature type="transmembrane region" description="Helical" evidence="13">
    <location>
        <begin position="395"/>
        <end position="413"/>
    </location>
</feature>
<dbReference type="InterPro" id="IPR050277">
    <property type="entry name" value="Sodium:Solute_Symporter"/>
</dbReference>
<dbReference type="AlphaFoldDB" id="D2RFT4"/>
<dbReference type="KEGG" id="apo:Arcpr_0083"/>
<feature type="transmembrane region" description="Helical" evidence="13">
    <location>
        <begin position="301"/>
        <end position="328"/>
    </location>
</feature>
<feature type="transmembrane region" description="Helical" evidence="13">
    <location>
        <begin position="340"/>
        <end position="358"/>
    </location>
</feature>
<evidence type="ECO:0000256" key="1">
    <source>
        <dbReference type="ARBA" id="ARBA00004651"/>
    </source>
</evidence>
<dbReference type="OrthoDB" id="19182at2157"/>
<dbReference type="STRING" id="572546.Arcpr_0083"/>
<dbReference type="GO" id="GO:0015293">
    <property type="term" value="F:symporter activity"/>
    <property type="evidence" value="ECO:0007669"/>
    <property type="project" value="UniProtKB-KW"/>
</dbReference>
<evidence type="ECO:0000256" key="12">
    <source>
        <dbReference type="RuleBase" id="RU362091"/>
    </source>
</evidence>
<evidence type="ECO:0000256" key="13">
    <source>
        <dbReference type="SAM" id="Phobius"/>
    </source>
</evidence>
<evidence type="ECO:0000256" key="4">
    <source>
        <dbReference type="ARBA" id="ARBA00022475"/>
    </source>
</evidence>
<dbReference type="PANTHER" id="PTHR48086:SF3">
    <property type="entry name" value="SODIUM_PROLINE SYMPORTER"/>
    <property type="match status" value="1"/>
</dbReference>
<evidence type="ECO:0000256" key="5">
    <source>
        <dbReference type="ARBA" id="ARBA00022692"/>
    </source>
</evidence>
<evidence type="ECO:0000256" key="2">
    <source>
        <dbReference type="ARBA" id="ARBA00006434"/>
    </source>
</evidence>
<dbReference type="GO" id="GO:0005886">
    <property type="term" value="C:plasma membrane"/>
    <property type="evidence" value="ECO:0007669"/>
    <property type="project" value="UniProtKB-SubCell"/>
</dbReference>
<dbReference type="Pfam" id="PF00474">
    <property type="entry name" value="SSF"/>
    <property type="match status" value="1"/>
</dbReference>
<name>D2RFT4_ARCPA</name>
<dbReference type="Proteomes" id="UP000001901">
    <property type="component" value="Chromosome"/>
</dbReference>
<dbReference type="RefSeq" id="WP_012939495.1">
    <property type="nucleotide sequence ID" value="NC_013741.1"/>
</dbReference>
<evidence type="ECO:0000256" key="6">
    <source>
        <dbReference type="ARBA" id="ARBA00022847"/>
    </source>
</evidence>
<feature type="transmembrane region" description="Helical" evidence="13">
    <location>
        <begin position="121"/>
        <end position="143"/>
    </location>
</feature>
<comment type="subcellular location">
    <subcellularLocation>
        <location evidence="1">Cell membrane</location>
        <topology evidence="1">Multi-pass membrane protein</topology>
    </subcellularLocation>
</comment>
<feature type="transmembrane region" description="Helical" evidence="13">
    <location>
        <begin position="149"/>
        <end position="167"/>
    </location>
</feature>
<evidence type="ECO:0000313" key="14">
    <source>
        <dbReference type="EMBL" id="ADB57159.1"/>
    </source>
</evidence>
<dbReference type="Gene3D" id="1.20.1730.10">
    <property type="entry name" value="Sodium/glucose cotransporter"/>
    <property type="match status" value="1"/>
</dbReference>